<dbReference type="InterPro" id="IPR014001">
    <property type="entry name" value="Helicase_ATP-bd"/>
</dbReference>
<evidence type="ECO:0000259" key="8">
    <source>
        <dbReference type="PROSITE" id="PS51195"/>
    </source>
</evidence>
<comment type="caution">
    <text evidence="9">The sequence shown here is derived from an EMBL/GenBank/DDBJ whole genome shotgun (WGS) entry which is preliminary data.</text>
</comment>
<dbReference type="GO" id="GO:0003676">
    <property type="term" value="F:nucleic acid binding"/>
    <property type="evidence" value="ECO:0007669"/>
    <property type="project" value="InterPro"/>
</dbReference>
<evidence type="ECO:0000259" key="7">
    <source>
        <dbReference type="PROSITE" id="PS51192"/>
    </source>
</evidence>
<feature type="non-terminal residue" evidence="9">
    <location>
        <position position="291"/>
    </location>
</feature>
<dbReference type="FunFam" id="3.40.50.300:FF:000079">
    <property type="entry name" value="probable ATP-dependent RNA helicase DDX17"/>
    <property type="match status" value="1"/>
</dbReference>
<dbReference type="PROSITE" id="PS51192">
    <property type="entry name" value="HELICASE_ATP_BIND_1"/>
    <property type="match status" value="1"/>
</dbReference>
<dbReference type="PROSITE" id="PS00039">
    <property type="entry name" value="DEAD_ATP_HELICASE"/>
    <property type="match status" value="1"/>
</dbReference>
<keyword evidence="4 9" id="KW-0347">Helicase</keyword>
<evidence type="ECO:0000256" key="4">
    <source>
        <dbReference type="ARBA" id="ARBA00022806"/>
    </source>
</evidence>
<dbReference type="AlphaFoldDB" id="A0A0M0JBM4"/>
<evidence type="ECO:0000313" key="9">
    <source>
        <dbReference type="EMBL" id="KOO23900.1"/>
    </source>
</evidence>
<dbReference type="GO" id="GO:0005524">
    <property type="term" value="F:ATP binding"/>
    <property type="evidence" value="ECO:0007669"/>
    <property type="project" value="UniProtKB-KW"/>
</dbReference>
<evidence type="ECO:0000256" key="2">
    <source>
        <dbReference type="ARBA" id="ARBA00022741"/>
    </source>
</evidence>
<reference evidence="10" key="1">
    <citation type="journal article" date="2015" name="PLoS Genet.">
        <title>Genome Sequence and Transcriptome Analyses of Chrysochromulina tobin: Metabolic Tools for Enhanced Algal Fitness in the Prominent Order Prymnesiales (Haptophyceae).</title>
        <authorList>
            <person name="Hovde B.T."/>
            <person name="Deodato C.R."/>
            <person name="Hunsperger H.M."/>
            <person name="Ryken S.A."/>
            <person name="Yost W."/>
            <person name="Jha R.K."/>
            <person name="Patterson J."/>
            <person name="Monnat R.J. Jr."/>
            <person name="Barlow S.B."/>
            <person name="Starkenburg S.R."/>
            <person name="Cattolico R.A."/>
        </authorList>
    </citation>
    <scope>NUCLEOTIDE SEQUENCE</scope>
    <source>
        <strain evidence="10">CCMP291</strain>
    </source>
</reference>
<keyword evidence="3" id="KW-0378">Hydrolase</keyword>
<dbReference type="InterPro" id="IPR014014">
    <property type="entry name" value="RNA_helicase_DEAD_Q_motif"/>
</dbReference>
<sequence>MAANGGTALFTLPPVERDFYMEHPAVAALDEREVARWRRQHHIEVTSRAPKPVRTFLEAAFPEFITAELEAAGFTAPTSIQMQAWPIALSGSDLIGLANTGSGKTLSFVLPALVHIVAQDYLQPGDGPIALVLAPTRELAVQIKSECDRFGASSGVTSSAIYGGVPKGPQQRDLQTGVELVVATPGRLLDFLDGGLTNLRRVTYLVLDEADRMLDLGFEPQLRQVMQQSRPDRQTLMCSATWPREVERLAREWLREPLMVTVDHADRLSANARVTQRFQICYSESEKHHAL</sequence>
<feature type="short sequence motif" description="Q motif" evidence="6">
    <location>
        <begin position="54"/>
        <end position="82"/>
    </location>
</feature>
<dbReference type="GO" id="GO:0016787">
    <property type="term" value="F:hydrolase activity"/>
    <property type="evidence" value="ECO:0007669"/>
    <property type="project" value="UniProtKB-KW"/>
</dbReference>
<organism evidence="9 10">
    <name type="scientific">Chrysochromulina tobinii</name>
    <dbReference type="NCBI Taxonomy" id="1460289"/>
    <lineage>
        <taxon>Eukaryota</taxon>
        <taxon>Haptista</taxon>
        <taxon>Haptophyta</taxon>
        <taxon>Prymnesiophyceae</taxon>
        <taxon>Prymnesiales</taxon>
        <taxon>Chrysochromulinaceae</taxon>
        <taxon>Chrysochromulina</taxon>
    </lineage>
</organism>
<dbReference type="GO" id="GO:0003724">
    <property type="term" value="F:RNA helicase activity"/>
    <property type="evidence" value="ECO:0007669"/>
    <property type="project" value="UniProtKB-EC"/>
</dbReference>
<feature type="domain" description="Helicase ATP-binding" evidence="7">
    <location>
        <begin position="85"/>
        <end position="260"/>
    </location>
</feature>
<dbReference type="InterPro" id="IPR027417">
    <property type="entry name" value="P-loop_NTPase"/>
</dbReference>
<accession>A0A0M0JBM4</accession>
<dbReference type="InterPro" id="IPR000629">
    <property type="entry name" value="RNA-helicase_DEAD-box_CS"/>
</dbReference>
<dbReference type="EMBL" id="JWZX01003146">
    <property type="protein sequence ID" value="KOO23900.1"/>
    <property type="molecule type" value="Genomic_DNA"/>
</dbReference>
<evidence type="ECO:0000313" key="10">
    <source>
        <dbReference type="Proteomes" id="UP000037460"/>
    </source>
</evidence>
<evidence type="ECO:0000256" key="1">
    <source>
        <dbReference type="ARBA" id="ARBA00012552"/>
    </source>
</evidence>
<gene>
    <name evidence="9" type="ORF">Ctob_001929</name>
</gene>
<dbReference type="Pfam" id="PF00270">
    <property type="entry name" value="DEAD"/>
    <property type="match status" value="1"/>
</dbReference>
<protein>
    <recommendedName>
        <fullName evidence="1">RNA helicase</fullName>
        <ecNumber evidence="1">3.6.4.13</ecNumber>
    </recommendedName>
</protein>
<dbReference type="PROSITE" id="PS51195">
    <property type="entry name" value="Q_MOTIF"/>
    <property type="match status" value="1"/>
</dbReference>
<dbReference type="Gene3D" id="3.40.50.300">
    <property type="entry name" value="P-loop containing nucleotide triphosphate hydrolases"/>
    <property type="match status" value="1"/>
</dbReference>
<dbReference type="PANTHER" id="PTHR47958">
    <property type="entry name" value="ATP-DEPENDENT RNA HELICASE DBP3"/>
    <property type="match status" value="1"/>
</dbReference>
<evidence type="ECO:0000256" key="5">
    <source>
        <dbReference type="ARBA" id="ARBA00022840"/>
    </source>
</evidence>
<dbReference type="EC" id="3.6.4.13" evidence="1"/>
<proteinExistence type="predicted"/>
<feature type="domain" description="DEAD-box RNA helicase Q" evidence="8">
    <location>
        <begin position="54"/>
        <end position="82"/>
    </location>
</feature>
<keyword evidence="2" id="KW-0547">Nucleotide-binding</keyword>
<dbReference type="SMART" id="SM00487">
    <property type="entry name" value="DEXDc"/>
    <property type="match status" value="1"/>
</dbReference>
<name>A0A0M0JBM4_9EUKA</name>
<keyword evidence="5" id="KW-0067">ATP-binding</keyword>
<dbReference type="SUPFAM" id="SSF52540">
    <property type="entry name" value="P-loop containing nucleoside triphosphate hydrolases"/>
    <property type="match status" value="1"/>
</dbReference>
<evidence type="ECO:0000256" key="3">
    <source>
        <dbReference type="ARBA" id="ARBA00022801"/>
    </source>
</evidence>
<dbReference type="OrthoDB" id="196131at2759"/>
<evidence type="ECO:0000256" key="6">
    <source>
        <dbReference type="PROSITE-ProRule" id="PRU00552"/>
    </source>
</evidence>
<keyword evidence="10" id="KW-1185">Reference proteome</keyword>
<dbReference type="InterPro" id="IPR011545">
    <property type="entry name" value="DEAD/DEAH_box_helicase_dom"/>
</dbReference>
<dbReference type="Proteomes" id="UP000037460">
    <property type="component" value="Unassembled WGS sequence"/>
</dbReference>